<dbReference type="InterPro" id="IPR004403">
    <property type="entry name" value="Peptide_chain-rel_eRF1/aRF1"/>
</dbReference>
<proteinExistence type="predicted"/>
<dbReference type="InterPro" id="IPR005140">
    <property type="entry name" value="eRF1_Pelota-like_N"/>
</dbReference>
<name>A0A1V0SB39_9VIRU</name>
<dbReference type="PANTHER" id="PTHR10113">
    <property type="entry name" value="PEPTIDE CHAIN RELEASE FACTOR SUBUNIT 1"/>
    <property type="match status" value="1"/>
</dbReference>
<accession>A0A1V0SB39</accession>
<reference evidence="2" key="1">
    <citation type="journal article" date="2017" name="Science">
        <title>Giant viruses with an expanded complement of translation system components.</title>
        <authorList>
            <person name="Schulz F."/>
            <person name="Yutin N."/>
            <person name="Ivanova N.N."/>
            <person name="Ortega D.R."/>
            <person name="Lee T.K."/>
            <person name="Vierheilig J."/>
            <person name="Daims H."/>
            <person name="Horn M."/>
            <person name="Wagner M."/>
            <person name="Jensen G.J."/>
            <person name="Kyrpides N.C."/>
            <person name="Koonin E.V."/>
            <person name="Woyke T."/>
        </authorList>
    </citation>
    <scope>NUCLEOTIDE SEQUENCE</scope>
    <source>
        <strain evidence="2">CTV1</strain>
    </source>
</reference>
<dbReference type="InterPro" id="IPR024049">
    <property type="entry name" value="eRF1_1_sf"/>
</dbReference>
<feature type="domain" description="eRF1/Pelota-like N-terminal" evidence="1">
    <location>
        <begin position="17"/>
        <end position="95"/>
    </location>
</feature>
<dbReference type="SUPFAM" id="SSF55481">
    <property type="entry name" value="N-terminal domain of eukaryotic peptide chain release factor subunit 1, ERF1"/>
    <property type="match status" value="1"/>
</dbReference>
<protein>
    <recommendedName>
        <fullName evidence="1">eRF1/Pelota-like N-terminal domain-containing protein</fullName>
    </recommendedName>
</protein>
<sequence>MIIDNHTPLDIVKNLSLAKSYTGATSLITLYIPSLTNLSLVTNQLNSELSTSQNIKNKNVKQSVQNAIKCAQQQLKSLNTIAPENGLVICSGTIEACI</sequence>
<dbReference type="EMBL" id="KY684083">
    <property type="protein sequence ID" value="ARF08894.1"/>
    <property type="molecule type" value="Genomic_DNA"/>
</dbReference>
<gene>
    <name evidence="2" type="ORF">Catovirus_1_944</name>
</gene>
<evidence type="ECO:0000313" key="2">
    <source>
        <dbReference type="EMBL" id="ARF08894.1"/>
    </source>
</evidence>
<evidence type="ECO:0000259" key="1">
    <source>
        <dbReference type="Pfam" id="PF03463"/>
    </source>
</evidence>
<dbReference type="Pfam" id="PF03463">
    <property type="entry name" value="eRF1_1"/>
    <property type="match status" value="1"/>
</dbReference>
<organism evidence="2">
    <name type="scientific">Catovirus CTV1</name>
    <dbReference type="NCBI Taxonomy" id="1977631"/>
    <lineage>
        <taxon>Viruses</taxon>
        <taxon>Varidnaviria</taxon>
        <taxon>Bamfordvirae</taxon>
        <taxon>Nucleocytoviricota</taxon>
        <taxon>Megaviricetes</taxon>
        <taxon>Imitervirales</taxon>
        <taxon>Mimiviridae</taxon>
        <taxon>Klosneuvirinae</taxon>
        <taxon>Catovirus</taxon>
    </lineage>
</organism>
<dbReference type="Gene3D" id="3.30.960.10">
    <property type="entry name" value="eRF1 domain 1"/>
    <property type="match status" value="1"/>
</dbReference>